<dbReference type="AlphaFoldDB" id="A0A1I6BMW2"/>
<evidence type="ECO:0000313" key="3">
    <source>
        <dbReference type="EMBL" id="SFQ82272.1"/>
    </source>
</evidence>
<reference evidence="3 4" key="1">
    <citation type="submission" date="2016-10" db="EMBL/GenBank/DDBJ databases">
        <authorList>
            <person name="de Groot N.N."/>
        </authorList>
    </citation>
    <scope>NUCLEOTIDE SEQUENCE [LARGE SCALE GENOMIC DNA]</scope>
    <source>
        <strain evidence="3 4">JCM 18415</strain>
    </source>
</reference>
<proteinExistence type="predicted"/>
<dbReference type="Gene3D" id="1.10.10.680">
    <property type="entry name" value="Hypothetical protein VC1899 (Restriction endonuclease-like)"/>
    <property type="match status" value="1"/>
</dbReference>
<dbReference type="RefSeq" id="WP_090538703.1">
    <property type="nucleotide sequence ID" value="NZ_FOYD01000005.1"/>
</dbReference>
<dbReference type="EMBL" id="FOYD01000005">
    <property type="protein sequence ID" value="SFQ82272.1"/>
    <property type="molecule type" value="Genomic_DNA"/>
</dbReference>
<dbReference type="SUPFAM" id="SSF52980">
    <property type="entry name" value="Restriction endonuclease-like"/>
    <property type="match status" value="1"/>
</dbReference>
<dbReference type="InterPro" id="IPR011335">
    <property type="entry name" value="Restrct_endonuc-II-like"/>
</dbReference>
<dbReference type="InterPro" id="IPR015093">
    <property type="entry name" value="Card1_endonucl_dom"/>
</dbReference>
<evidence type="ECO:0000259" key="1">
    <source>
        <dbReference type="Pfam" id="PF09002"/>
    </source>
</evidence>
<sequence>MKKFKTHFCMVSDQAAPNLLPLLDSEMKPEKVVLLVTPQMRERARYLEQVIKPRGIKVEQQDLSIVDSFEGMQEQLMAIIESEPANEIALNATGGTKWMAIAAQEVFRMNGSSVFYVKVEDDKVLFLDDGPASHDLSQRIDLKNYLLAYGYEFRAEGQVSGLQPQLRDLCQQLVLKVAEWQGAIGQLNLLASVAESRNTLSLPLEPTLRQRDPQLGVLLAECAEAGLLRGRVTDQIQFVDEQSRSWANGGWLESYVHSKLNELKGEGVIQDSPRLNQHIQRIGATSHNEVDVCFMARNRLHLIECKTKRMAGKGTEDVTTDTVYKLDSISDLGGLGTKSMLVSYRQLKAADRQRARDLRIQVIQGEQIQQLKTYLRDWIQQ</sequence>
<feature type="domain" description="Card1 endonuclease" evidence="1">
    <location>
        <begin position="240"/>
        <end position="379"/>
    </location>
</feature>
<feature type="domain" description="Card1 CARF" evidence="2">
    <location>
        <begin position="7"/>
        <end position="145"/>
    </location>
</feature>
<name>A0A1I6BMW2_9GAMM</name>
<dbReference type="InterPro" id="IPR056339">
    <property type="entry name" value="CARF_Card1"/>
</dbReference>
<dbReference type="Gene3D" id="3.40.50.10770">
    <property type="entry name" value="Hypothetical protein VC1899 like domain (Restriction endonuclease-like)"/>
    <property type="match status" value="1"/>
</dbReference>
<dbReference type="Pfam" id="PF23400">
    <property type="entry name" value="CARF_Card1"/>
    <property type="match status" value="1"/>
</dbReference>
<dbReference type="CDD" id="cd22364">
    <property type="entry name" value="VC1899-like"/>
    <property type="match status" value="1"/>
</dbReference>
<organism evidence="3 4">
    <name type="scientific">Halopseudomonas formosensis</name>
    <dbReference type="NCBI Taxonomy" id="1002526"/>
    <lineage>
        <taxon>Bacteria</taxon>
        <taxon>Pseudomonadati</taxon>
        <taxon>Pseudomonadota</taxon>
        <taxon>Gammaproteobacteria</taxon>
        <taxon>Pseudomonadales</taxon>
        <taxon>Pseudomonadaceae</taxon>
        <taxon>Halopseudomonas</taxon>
    </lineage>
</organism>
<protein>
    <recommendedName>
        <fullName evidence="5">DUF1887 family protein</fullName>
    </recommendedName>
</protein>
<dbReference type="InterPro" id="IPR011856">
    <property type="entry name" value="tRNA_endonuc-like_dom_sf"/>
</dbReference>
<dbReference type="Proteomes" id="UP000242815">
    <property type="component" value="Unassembled WGS sequence"/>
</dbReference>
<dbReference type="GO" id="GO:0003676">
    <property type="term" value="F:nucleic acid binding"/>
    <property type="evidence" value="ECO:0007669"/>
    <property type="project" value="InterPro"/>
</dbReference>
<dbReference type="Gene3D" id="3.40.1350.10">
    <property type="match status" value="1"/>
</dbReference>
<dbReference type="STRING" id="1002526.SAMN05216578_1052"/>
<evidence type="ECO:0000259" key="2">
    <source>
        <dbReference type="Pfam" id="PF23400"/>
    </source>
</evidence>
<accession>A0A1I6BMW2</accession>
<dbReference type="OrthoDB" id="8477283at2"/>
<evidence type="ECO:0008006" key="5">
    <source>
        <dbReference type="Google" id="ProtNLM"/>
    </source>
</evidence>
<dbReference type="Pfam" id="PF09002">
    <property type="entry name" value="Card1_endonuc"/>
    <property type="match status" value="1"/>
</dbReference>
<gene>
    <name evidence="3" type="ORF">SAMN05216578_1052</name>
</gene>
<evidence type="ECO:0000313" key="4">
    <source>
        <dbReference type="Proteomes" id="UP000242815"/>
    </source>
</evidence>